<keyword evidence="6" id="KW-0862">Zinc</keyword>
<evidence type="ECO:0000256" key="7">
    <source>
        <dbReference type="ARBA" id="ARBA00023049"/>
    </source>
</evidence>
<dbReference type="Gene3D" id="1.10.1380.10">
    <property type="entry name" value="Neutral endopeptidase , domain2"/>
    <property type="match status" value="1"/>
</dbReference>
<dbReference type="InterPro" id="IPR042089">
    <property type="entry name" value="Peptidase_M13_dom_2"/>
</dbReference>
<keyword evidence="4" id="KW-0479">Metal-binding</keyword>
<dbReference type="PROSITE" id="PS51257">
    <property type="entry name" value="PROKAR_LIPOPROTEIN"/>
    <property type="match status" value="1"/>
</dbReference>
<keyword evidence="8" id="KW-0732">Signal</keyword>
<dbReference type="RefSeq" id="WP_126610708.1">
    <property type="nucleotide sequence ID" value="NZ_CP034562.1"/>
</dbReference>
<evidence type="ECO:0000313" key="11">
    <source>
        <dbReference type="EMBL" id="AZQ60762.1"/>
    </source>
</evidence>
<name>A0A3S9NXT7_9BACT</name>
<evidence type="ECO:0000259" key="9">
    <source>
        <dbReference type="Pfam" id="PF01431"/>
    </source>
</evidence>
<dbReference type="InterPro" id="IPR018497">
    <property type="entry name" value="Peptidase_M13_C"/>
</dbReference>
<dbReference type="CDD" id="cd08662">
    <property type="entry name" value="M13"/>
    <property type="match status" value="1"/>
</dbReference>
<evidence type="ECO:0000256" key="1">
    <source>
        <dbReference type="ARBA" id="ARBA00001947"/>
    </source>
</evidence>
<dbReference type="Pfam" id="PF01431">
    <property type="entry name" value="Peptidase_M13"/>
    <property type="match status" value="1"/>
</dbReference>
<reference evidence="11 12" key="1">
    <citation type="submission" date="2018-12" db="EMBL/GenBank/DDBJ databases">
        <title>Flammeovirga pectinis sp. nov., isolated from the gut of the Korean scallop, Patinopecten yessoensis.</title>
        <authorList>
            <person name="Bae J.-W."/>
            <person name="Jeong Y.-S."/>
            <person name="Kang W."/>
        </authorList>
    </citation>
    <scope>NUCLEOTIDE SEQUENCE [LARGE SCALE GENOMIC DNA]</scope>
    <source>
        <strain evidence="11 12">L12M1</strain>
    </source>
</reference>
<dbReference type="KEGG" id="fll:EI427_00610"/>
<evidence type="ECO:0000256" key="3">
    <source>
        <dbReference type="ARBA" id="ARBA00022670"/>
    </source>
</evidence>
<dbReference type="PRINTS" id="PR00786">
    <property type="entry name" value="NEPRILYSIN"/>
</dbReference>
<feature type="signal peptide" evidence="8">
    <location>
        <begin position="1"/>
        <end position="20"/>
    </location>
</feature>
<dbReference type="SUPFAM" id="SSF55486">
    <property type="entry name" value="Metalloproteases ('zincins'), catalytic domain"/>
    <property type="match status" value="1"/>
</dbReference>
<dbReference type="InterPro" id="IPR000718">
    <property type="entry name" value="Peptidase_M13"/>
</dbReference>
<feature type="chain" id="PRO_5019224052" evidence="8">
    <location>
        <begin position="21"/>
        <end position="684"/>
    </location>
</feature>
<proteinExistence type="inferred from homology"/>
<dbReference type="Gene3D" id="3.40.390.10">
    <property type="entry name" value="Collagenase (Catalytic Domain)"/>
    <property type="match status" value="1"/>
</dbReference>
<dbReference type="InterPro" id="IPR024079">
    <property type="entry name" value="MetalloPept_cat_dom_sf"/>
</dbReference>
<dbReference type="PANTHER" id="PTHR11733">
    <property type="entry name" value="ZINC METALLOPROTEASE FAMILY M13 NEPRILYSIN-RELATED"/>
    <property type="match status" value="1"/>
</dbReference>
<dbReference type="PROSITE" id="PS51885">
    <property type="entry name" value="NEPRILYSIN"/>
    <property type="match status" value="1"/>
</dbReference>
<feature type="domain" description="Peptidase M13 C-terminal" evidence="9">
    <location>
        <begin position="478"/>
        <end position="680"/>
    </location>
</feature>
<dbReference type="Proteomes" id="UP000267268">
    <property type="component" value="Chromosome 1"/>
</dbReference>
<dbReference type="AlphaFoldDB" id="A0A3S9NXT7"/>
<dbReference type="InterPro" id="IPR008753">
    <property type="entry name" value="Peptidase_M13_N"/>
</dbReference>
<dbReference type="GO" id="GO:0004222">
    <property type="term" value="F:metalloendopeptidase activity"/>
    <property type="evidence" value="ECO:0007669"/>
    <property type="project" value="InterPro"/>
</dbReference>
<keyword evidence="3" id="KW-0645">Protease</keyword>
<dbReference type="EMBL" id="CP034562">
    <property type="protein sequence ID" value="AZQ60762.1"/>
    <property type="molecule type" value="Genomic_DNA"/>
</dbReference>
<dbReference type="GO" id="GO:0016485">
    <property type="term" value="P:protein processing"/>
    <property type="evidence" value="ECO:0007669"/>
    <property type="project" value="TreeGrafter"/>
</dbReference>
<keyword evidence="7" id="KW-0482">Metalloprotease</keyword>
<sequence>MNFLLTRTLSVALGVGTLLATSCGTQKQESDTSSEKAIDLSNMDTSIKPGDNFYDYANGGWMKKAEIPADRGRWGSFDELRERNEKATLEVLNEAIASGNLKEGSDQMKAVYMYQSGMDSVSIEKLGVNPIKPYLSMIDGMKSKKDLQKVLVDLHKSQTSAIFGPGVFQDLKDSNKQSLYLGYDGLGLPNKDFYTKQDSASVEKRALYVQHIENMFELVGTKNAKKAAKDVFDFENTLAEYNMTPVEERDPRSQYNPVTVAQLQKMTKSINWKKYLQSINVPADTIIVNHLPYFEHLDNILAKTSLQTIKEYLKWHVIHEAAPYLSSDFVNEGFDFYGKKMRGLEANRPRWKRVLGTTNSTVGFALGKLYVEKEFPEEAKIKADKMVNNIKEAFAGRIKNLDWMSADTKTKALEKLQSFTVKIGYPDKWETYEKLEVSKDNYFQNLVNSSILEFNKNMAEFGKPVDRTKWGMTPQTVNAYYNPLYNEIVFPAAILQPPFYNYKADEAVNYGGIGAVIGHEISHGFDDSGRRFDAHGEMKDWWTKEDGETFSGKTKMVVEQYNAYEPIEGLHINGELTLGENIADIGGVAVAYDGLQHYLSLQKEKPGMIDGFTQEQRFFLSWATIWRTKSREEALRNQIMTDPHSPGQYRATGPLSDFDPFYEAFNVQATDSMFVAPENRAKVW</sequence>
<accession>A0A3S9NXT7</accession>
<evidence type="ECO:0000256" key="5">
    <source>
        <dbReference type="ARBA" id="ARBA00022801"/>
    </source>
</evidence>
<evidence type="ECO:0000256" key="4">
    <source>
        <dbReference type="ARBA" id="ARBA00022723"/>
    </source>
</evidence>
<organism evidence="11 12">
    <name type="scientific">Flammeovirga pectinis</name>
    <dbReference type="NCBI Taxonomy" id="2494373"/>
    <lineage>
        <taxon>Bacteria</taxon>
        <taxon>Pseudomonadati</taxon>
        <taxon>Bacteroidota</taxon>
        <taxon>Cytophagia</taxon>
        <taxon>Cytophagales</taxon>
        <taxon>Flammeovirgaceae</taxon>
        <taxon>Flammeovirga</taxon>
    </lineage>
</organism>
<dbReference type="PANTHER" id="PTHR11733:SF167">
    <property type="entry name" value="FI17812P1-RELATED"/>
    <property type="match status" value="1"/>
</dbReference>
<dbReference type="GO" id="GO:0005886">
    <property type="term" value="C:plasma membrane"/>
    <property type="evidence" value="ECO:0007669"/>
    <property type="project" value="TreeGrafter"/>
</dbReference>
<keyword evidence="5" id="KW-0378">Hydrolase</keyword>
<dbReference type="Pfam" id="PF05649">
    <property type="entry name" value="Peptidase_M13_N"/>
    <property type="match status" value="1"/>
</dbReference>
<feature type="domain" description="Peptidase M13 N-terminal" evidence="10">
    <location>
        <begin position="49"/>
        <end position="426"/>
    </location>
</feature>
<dbReference type="OrthoDB" id="9775677at2"/>
<protein>
    <submittedName>
        <fullName evidence="11">M13 family peptidase</fullName>
    </submittedName>
</protein>
<gene>
    <name evidence="11" type="ORF">EI427_00610</name>
</gene>
<evidence type="ECO:0000259" key="10">
    <source>
        <dbReference type="Pfam" id="PF05649"/>
    </source>
</evidence>
<keyword evidence="12" id="KW-1185">Reference proteome</keyword>
<comment type="similarity">
    <text evidence="2">Belongs to the peptidase M13 family.</text>
</comment>
<evidence type="ECO:0000256" key="6">
    <source>
        <dbReference type="ARBA" id="ARBA00022833"/>
    </source>
</evidence>
<evidence type="ECO:0000256" key="2">
    <source>
        <dbReference type="ARBA" id="ARBA00007357"/>
    </source>
</evidence>
<evidence type="ECO:0000313" key="12">
    <source>
        <dbReference type="Proteomes" id="UP000267268"/>
    </source>
</evidence>
<comment type="cofactor">
    <cofactor evidence="1">
        <name>Zn(2+)</name>
        <dbReference type="ChEBI" id="CHEBI:29105"/>
    </cofactor>
</comment>
<dbReference type="GO" id="GO:0046872">
    <property type="term" value="F:metal ion binding"/>
    <property type="evidence" value="ECO:0007669"/>
    <property type="project" value="UniProtKB-KW"/>
</dbReference>
<evidence type="ECO:0000256" key="8">
    <source>
        <dbReference type="SAM" id="SignalP"/>
    </source>
</evidence>